<evidence type="ECO:0000313" key="3">
    <source>
        <dbReference type="Proteomes" id="UP000239002"/>
    </source>
</evidence>
<keyword evidence="3" id="KW-1185">Reference proteome</keyword>
<dbReference type="Proteomes" id="UP000239002">
    <property type="component" value="Unassembled WGS sequence"/>
</dbReference>
<accession>A0A2S6IFV6</accession>
<comment type="caution">
    <text evidence="2">The sequence shown here is derived from an EMBL/GenBank/DDBJ whole genome shotgun (WGS) entry which is preliminary data.</text>
</comment>
<protein>
    <recommendedName>
        <fullName evidence="4">Lipoprotein</fullName>
    </recommendedName>
</protein>
<feature type="chain" id="PRO_5015615279" description="Lipoprotein" evidence="1">
    <location>
        <begin position="21"/>
        <end position="179"/>
    </location>
</feature>
<name>A0A2S6IFV6_9FLAO</name>
<feature type="signal peptide" evidence="1">
    <location>
        <begin position="1"/>
        <end position="20"/>
    </location>
</feature>
<organism evidence="2 3">
    <name type="scientific">Nonlabens xylanidelens</name>
    <dbReference type="NCBI Taxonomy" id="191564"/>
    <lineage>
        <taxon>Bacteria</taxon>
        <taxon>Pseudomonadati</taxon>
        <taxon>Bacteroidota</taxon>
        <taxon>Flavobacteriia</taxon>
        <taxon>Flavobacteriales</taxon>
        <taxon>Flavobacteriaceae</taxon>
        <taxon>Nonlabens</taxon>
    </lineage>
</organism>
<evidence type="ECO:0000313" key="2">
    <source>
        <dbReference type="EMBL" id="PPK93066.1"/>
    </source>
</evidence>
<evidence type="ECO:0000256" key="1">
    <source>
        <dbReference type="SAM" id="SignalP"/>
    </source>
</evidence>
<dbReference type="EMBL" id="PTJE01000008">
    <property type="protein sequence ID" value="PPK93066.1"/>
    <property type="molecule type" value="Genomic_DNA"/>
</dbReference>
<reference evidence="2 3" key="1">
    <citation type="submission" date="2018-02" db="EMBL/GenBank/DDBJ databases">
        <title>Genomic Encyclopedia of Archaeal and Bacterial Type Strains, Phase II (KMG-II): from individual species to whole genera.</title>
        <authorList>
            <person name="Goeker M."/>
        </authorList>
    </citation>
    <scope>NUCLEOTIDE SEQUENCE [LARGE SCALE GENOMIC DNA]</scope>
    <source>
        <strain evidence="2 3">DSM 16809</strain>
    </source>
</reference>
<proteinExistence type="predicted"/>
<gene>
    <name evidence="2" type="ORF">LY01_02771</name>
</gene>
<dbReference type="PROSITE" id="PS51257">
    <property type="entry name" value="PROKAR_LIPOPROTEIN"/>
    <property type="match status" value="1"/>
</dbReference>
<sequence>MLLRKLSFLTISLFLLLACSDSKESFFYLGKSFTSIPISEFSNNINFTLIKVPNEFLLKNEKDEQIISSLKNNDVFIYEFLASDQTNILKTRTDLTYDKAVQHFSQNISQDFIAINEKGEEVVCEGVIHERTFNVRPQQRLILHFKRPNDSPIVRINYTDRLFNSGLITHQLLNKSIEL</sequence>
<evidence type="ECO:0008006" key="4">
    <source>
        <dbReference type="Google" id="ProtNLM"/>
    </source>
</evidence>
<dbReference type="AlphaFoldDB" id="A0A2S6IFV6"/>
<keyword evidence="1" id="KW-0732">Signal</keyword>